<evidence type="ECO:0000256" key="4">
    <source>
        <dbReference type="SAM" id="MobiDB-lite"/>
    </source>
</evidence>
<feature type="region of interest" description="Disordered" evidence="4">
    <location>
        <begin position="215"/>
        <end position="234"/>
    </location>
</feature>
<dbReference type="SMART" id="SM00906">
    <property type="entry name" value="Fungal_trans"/>
    <property type="match status" value="1"/>
</dbReference>
<feature type="compositionally biased region" description="Polar residues" evidence="4">
    <location>
        <begin position="219"/>
        <end position="228"/>
    </location>
</feature>
<sequence length="795" mass="88307">MFTGLSGRPAGLSAPPHQHQSGSRSPGGYNSTTYSQSYATSSASPSTASGSLHDLPSSERALSASGISPTHISSSGLNAQKRAYRQRRKDPSCDACRERKVKCDATETSPCSECSSRSHKCQFTKETNRRMSSIKQVQDLQSQLAEAKHQINHLQSMLQGGGLMGVDHRAMDVPMLKLPEITPNLERRQGPPAMLNFDHVRKNIRIYGRGIFKAPPPYRQTTHQQSFTSPPPNMPPRDAVDHLIRQYLDSIHRSYPIIHWPSFQHEVDKAYAPGGCNGMPQSWVALFFAVLACGTLATMDALSNSLRPEAEGASYMDTSARILSPWTEELSIEHAKASLLISIFLTEMNMKSAGWVWLGSAVCIAQDLGLNHETGPWPVVEGELRRRVWWAIYAWDRILSLDVGRPLLIDDEECDVAFPSPVDDRHIQPQGIIRTPSSYAPHTGLAAIIPVVRFVSHLKRTLKATSISPHTLQTYDDYFHGILSSLPDNYHTVVDTYLDPALLPSVLTLQVTRFHLYRHNLSARSRPAERVDALRRCTSVAQETAKYISRTLQIPPVKVEHSEYSDALGTSWHTRVLSTTSNMLCAHLWRCILILCLRADYHAALICLRLSSAIGELRKLNVACGRNIAFFLDRLTERIHGGNGSHHHLEQDEEMLAYVSGDMQGNFESSWVWAGSEIGLKLNHGPSVSVGDNTNIRENGEAFEGAHLSLRPATILTEKETREWGGWERIERMIGQLMEEQRTRIAQPPPYYHRPPYNPGKRVQLAPDAAATVVSTPASATGPTSSSRISIANII</sequence>
<feature type="compositionally biased region" description="Low complexity" evidence="4">
    <location>
        <begin position="29"/>
        <end position="51"/>
    </location>
</feature>
<evidence type="ECO:0000256" key="1">
    <source>
        <dbReference type="ARBA" id="ARBA00022723"/>
    </source>
</evidence>
<dbReference type="InterPro" id="IPR050987">
    <property type="entry name" value="AtrR-like"/>
</dbReference>
<evidence type="ECO:0000259" key="5">
    <source>
        <dbReference type="PROSITE" id="PS50048"/>
    </source>
</evidence>
<evidence type="ECO:0000256" key="3">
    <source>
        <dbReference type="SAM" id="Coils"/>
    </source>
</evidence>
<dbReference type="SUPFAM" id="SSF57701">
    <property type="entry name" value="Zn2/Cys6 DNA-binding domain"/>
    <property type="match status" value="1"/>
</dbReference>
<dbReference type="PROSITE" id="PS00463">
    <property type="entry name" value="ZN2_CY6_FUNGAL_1"/>
    <property type="match status" value="1"/>
</dbReference>
<keyword evidence="1" id="KW-0479">Metal-binding</keyword>
<dbReference type="InterPro" id="IPR036864">
    <property type="entry name" value="Zn2-C6_fun-type_DNA-bd_sf"/>
</dbReference>
<name>A0A8E2JBL2_9PEZI</name>
<dbReference type="Pfam" id="PF00172">
    <property type="entry name" value="Zn_clus"/>
    <property type="match status" value="1"/>
</dbReference>
<reference evidence="6 7" key="1">
    <citation type="journal article" date="2016" name="Nat. Commun.">
        <title>Ectomycorrhizal ecology is imprinted in the genome of the dominant symbiotic fungus Cenococcum geophilum.</title>
        <authorList>
            <consortium name="DOE Joint Genome Institute"/>
            <person name="Peter M."/>
            <person name="Kohler A."/>
            <person name="Ohm R.A."/>
            <person name="Kuo A."/>
            <person name="Krutzmann J."/>
            <person name="Morin E."/>
            <person name="Arend M."/>
            <person name="Barry K.W."/>
            <person name="Binder M."/>
            <person name="Choi C."/>
            <person name="Clum A."/>
            <person name="Copeland A."/>
            <person name="Grisel N."/>
            <person name="Haridas S."/>
            <person name="Kipfer T."/>
            <person name="LaButti K."/>
            <person name="Lindquist E."/>
            <person name="Lipzen A."/>
            <person name="Maire R."/>
            <person name="Meier B."/>
            <person name="Mihaltcheva S."/>
            <person name="Molinier V."/>
            <person name="Murat C."/>
            <person name="Poggeler S."/>
            <person name="Quandt C.A."/>
            <person name="Sperisen C."/>
            <person name="Tritt A."/>
            <person name="Tisserant E."/>
            <person name="Crous P.W."/>
            <person name="Henrissat B."/>
            <person name="Nehls U."/>
            <person name="Egli S."/>
            <person name="Spatafora J.W."/>
            <person name="Grigoriev I.V."/>
            <person name="Martin F.M."/>
        </authorList>
    </citation>
    <scope>NUCLEOTIDE SEQUENCE [LARGE SCALE GENOMIC DNA]</scope>
    <source>
        <strain evidence="6 7">CBS 459.81</strain>
    </source>
</reference>
<protein>
    <recommendedName>
        <fullName evidence="5">Zn(2)-C6 fungal-type domain-containing protein</fullName>
    </recommendedName>
</protein>
<feature type="compositionally biased region" description="Polar residues" evidence="4">
    <location>
        <begin position="65"/>
        <end position="78"/>
    </location>
</feature>
<dbReference type="AlphaFoldDB" id="A0A8E2JBL2"/>
<keyword evidence="7" id="KW-1185">Reference proteome</keyword>
<organism evidence="6 7">
    <name type="scientific">Lepidopterella palustris CBS 459.81</name>
    <dbReference type="NCBI Taxonomy" id="1314670"/>
    <lineage>
        <taxon>Eukaryota</taxon>
        <taxon>Fungi</taxon>
        <taxon>Dikarya</taxon>
        <taxon>Ascomycota</taxon>
        <taxon>Pezizomycotina</taxon>
        <taxon>Dothideomycetes</taxon>
        <taxon>Pleosporomycetidae</taxon>
        <taxon>Mytilinidiales</taxon>
        <taxon>Argynnaceae</taxon>
        <taxon>Lepidopterella</taxon>
    </lineage>
</organism>
<dbReference type="InterPro" id="IPR001138">
    <property type="entry name" value="Zn2Cys6_DnaBD"/>
</dbReference>
<gene>
    <name evidence="6" type="ORF">K432DRAFT_306326</name>
</gene>
<dbReference type="CDD" id="cd00067">
    <property type="entry name" value="GAL4"/>
    <property type="match status" value="1"/>
</dbReference>
<dbReference type="PANTHER" id="PTHR46910:SF1">
    <property type="entry name" value="MISCELLANEOUS ZN(II)2CYS6 TRANSCRIPTION FACTOR (EUROFUNG)-RELATED"/>
    <property type="match status" value="1"/>
</dbReference>
<dbReference type="OrthoDB" id="2110361at2759"/>
<dbReference type="GO" id="GO:0006351">
    <property type="term" value="P:DNA-templated transcription"/>
    <property type="evidence" value="ECO:0007669"/>
    <property type="project" value="InterPro"/>
</dbReference>
<keyword evidence="3" id="KW-0175">Coiled coil</keyword>
<evidence type="ECO:0000313" key="7">
    <source>
        <dbReference type="Proteomes" id="UP000250266"/>
    </source>
</evidence>
<dbReference type="PROSITE" id="PS50048">
    <property type="entry name" value="ZN2_CY6_FUNGAL_2"/>
    <property type="match status" value="1"/>
</dbReference>
<feature type="compositionally biased region" description="Basic and acidic residues" evidence="4">
    <location>
        <begin position="89"/>
        <end position="99"/>
    </location>
</feature>
<dbReference type="InterPro" id="IPR007219">
    <property type="entry name" value="XnlR_reg_dom"/>
</dbReference>
<evidence type="ECO:0000256" key="2">
    <source>
        <dbReference type="ARBA" id="ARBA00023242"/>
    </source>
</evidence>
<dbReference type="GO" id="GO:0003677">
    <property type="term" value="F:DNA binding"/>
    <property type="evidence" value="ECO:0007669"/>
    <property type="project" value="InterPro"/>
</dbReference>
<feature type="domain" description="Zn(2)-C6 fungal-type" evidence="5">
    <location>
        <begin position="92"/>
        <end position="123"/>
    </location>
</feature>
<dbReference type="SMART" id="SM00066">
    <property type="entry name" value="GAL4"/>
    <property type="match status" value="1"/>
</dbReference>
<proteinExistence type="predicted"/>
<accession>A0A8E2JBL2</accession>
<dbReference type="Proteomes" id="UP000250266">
    <property type="component" value="Unassembled WGS sequence"/>
</dbReference>
<feature type="region of interest" description="Disordered" evidence="4">
    <location>
        <begin position="1"/>
        <end position="99"/>
    </location>
</feature>
<dbReference type="Pfam" id="PF04082">
    <property type="entry name" value="Fungal_trans"/>
    <property type="match status" value="1"/>
</dbReference>
<dbReference type="GO" id="GO:0000981">
    <property type="term" value="F:DNA-binding transcription factor activity, RNA polymerase II-specific"/>
    <property type="evidence" value="ECO:0007669"/>
    <property type="project" value="InterPro"/>
</dbReference>
<feature type="coiled-coil region" evidence="3">
    <location>
        <begin position="130"/>
        <end position="157"/>
    </location>
</feature>
<dbReference type="GO" id="GO:0008270">
    <property type="term" value="F:zinc ion binding"/>
    <property type="evidence" value="ECO:0007669"/>
    <property type="project" value="InterPro"/>
</dbReference>
<evidence type="ECO:0000313" key="6">
    <source>
        <dbReference type="EMBL" id="OCK76458.1"/>
    </source>
</evidence>
<dbReference type="EMBL" id="KV745210">
    <property type="protein sequence ID" value="OCK76458.1"/>
    <property type="molecule type" value="Genomic_DNA"/>
</dbReference>
<keyword evidence="2" id="KW-0539">Nucleus</keyword>
<dbReference type="PANTHER" id="PTHR46910">
    <property type="entry name" value="TRANSCRIPTION FACTOR PDR1"/>
    <property type="match status" value="1"/>
</dbReference>
<dbReference type="CDD" id="cd12148">
    <property type="entry name" value="fungal_TF_MHR"/>
    <property type="match status" value="1"/>
</dbReference>
<dbReference type="Gene3D" id="4.10.240.10">
    <property type="entry name" value="Zn(2)-C6 fungal-type DNA-binding domain"/>
    <property type="match status" value="1"/>
</dbReference>